<feature type="region of interest" description="Disordered" evidence="1">
    <location>
        <begin position="49"/>
        <end position="100"/>
    </location>
</feature>
<evidence type="ECO:0000313" key="2">
    <source>
        <dbReference type="EMBL" id="KAK7606651.1"/>
    </source>
</evidence>
<dbReference type="Proteomes" id="UP001367316">
    <property type="component" value="Unassembled WGS sequence"/>
</dbReference>
<name>A0ABR1MUP3_9PEZI</name>
<organism evidence="2 3">
    <name type="scientific">Phyllosticta paracitricarpa</name>
    <dbReference type="NCBI Taxonomy" id="2016321"/>
    <lineage>
        <taxon>Eukaryota</taxon>
        <taxon>Fungi</taxon>
        <taxon>Dikarya</taxon>
        <taxon>Ascomycota</taxon>
        <taxon>Pezizomycotina</taxon>
        <taxon>Dothideomycetes</taxon>
        <taxon>Dothideomycetes incertae sedis</taxon>
        <taxon>Botryosphaeriales</taxon>
        <taxon>Phyllostictaceae</taxon>
        <taxon>Phyllosticta</taxon>
    </lineage>
</organism>
<feature type="compositionally biased region" description="Basic and acidic residues" evidence="1">
    <location>
        <begin position="71"/>
        <end position="82"/>
    </location>
</feature>
<comment type="caution">
    <text evidence="2">The sequence shown here is derived from an EMBL/GenBank/DDBJ whole genome shotgun (WGS) entry which is preliminary data.</text>
</comment>
<dbReference type="EMBL" id="JBBPBF010000044">
    <property type="protein sequence ID" value="KAK7606651.1"/>
    <property type="molecule type" value="Genomic_DNA"/>
</dbReference>
<proteinExistence type="predicted"/>
<gene>
    <name evidence="2" type="ORF">JOL62DRAFT_630065</name>
</gene>
<evidence type="ECO:0000256" key="1">
    <source>
        <dbReference type="SAM" id="MobiDB-lite"/>
    </source>
</evidence>
<sequence>MATFGPQSLSSRQFLINLVDIAQTDPVDVAEAMEECGIATVFKGDRRRKRPQVDVDAAAKMTSPSSAASPPEEKTRSIERPRRLPTTPHTDMFSDNDMADLLSHEDDDGDIVLPETDIELNDLSDLGYIITMSSSTTKAKETICGWILDVFEQLTVRLLDIGRSIDGPWAGWADQFTLRPEQRRVFMPLHSRKRRHWTLLHLTLTLRSLESTLLSLPSTILKLPGPLSAASELTRRDDEYNSPRRNRQLRHLSTSSWSKQLIERLHAAYEEKERLSELGRDVDSLSKWAPGLVAANGKQVKAVEDTAAAEGKNIKVCQNVLALMSATTRADATRRNLEASIGQSHDRSRATKRAAPTVEKTQASGKLFAAGYQAMKDEIDGCIAHNEPARVQAKSDMEEVSNALSAFRQPK</sequence>
<evidence type="ECO:0000313" key="3">
    <source>
        <dbReference type="Proteomes" id="UP001367316"/>
    </source>
</evidence>
<reference evidence="2 3" key="1">
    <citation type="submission" date="2024-04" db="EMBL/GenBank/DDBJ databases">
        <title>Phyllosticta paracitricarpa is synonymous to the EU quarantine fungus P. citricarpa based on phylogenomic analyses.</title>
        <authorList>
            <consortium name="Lawrence Berkeley National Laboratory"/>
            <person name="Van ingen-buijs V.A."/>
            <person name="Van westerhoven A.C."/>
            <person name="Haridas S."/>
            <person name="Skiadas P."/>
            <person name="Martin F."/>
            <person name="Groenewald J.Z."/>
            <person name="Crous P.W."/>
            <person name="Seidl M.F."/>
        </authorList>
    </citation>
    <scope>NUCLEOTIDE SEQUENCE [LARGE SCALE GENOMIC DNA]</scope>
    <source>
        <strain evidence="2 3">CBS 141358</strain>
    </source>
</reference>
<keyword evidence="3" id="KW-1185">Reference proteome</keyword>
<accession>A0ABR1MUP3</accession>
<feature type="compositionally biased region" description="Low complexity" evidence="1">
    <location>
        <begin position="58"/>
        <end position="70"/>
    </location>
</feature>
<feature type="region of interest" description="Disordered" evidence="1">
    <location>
        <begin position="340"/>
        <end position="360"/>
    </location>
</feature>
<protein>
    <submittedName>
        <fullName evidence="2">Uncharacterized protein</fullName>
    </submittedName>
</protein>